<feature type="binding site" evidence="6">
    <location>
        <position position="189"/>
    </location>
    <ligand>
        <name>FAD</name>
        <dbReference type="ChEBI" id="CHEBI:57692"/>
    </ligand>
</feature>
<feature type="binding site" evidence="6">
    <location>
        <begin position="246"/>
        <end position="253"/>
    </location>
    <ligand>
        <name>FAD</name>
        <dbReference type="ChEBI" id="CHEBI:57692"/>
    </ligand>
</feature>
<evidence type="ECO:0000256" key="3">
    <source>
        <dbReference type="ARBA" id="ARBA00022448"/>
    </source>
</evidence>
<comment type="similarity">
    <text evidence="1">Belongs to the ETF alpha-subunit/FixB family.</text>
</comment>
<dbReference type="InterPro" id="IPR001308">
    <property type="entry name" value="ETF_a/FixB"/>
</dbReference>
<dbReference type="GO" id="GO:0009055">
    <property type="term" value="F:electron transfer activity"/>
    <property type="evidence" value="ECO:0007669"/>
    <property type="project" value="InterPro"/>
</dbReference>
<dbReference type="STRING" id="1814289.SAMN05216410_2015"/>
<evidence type="ECO:0000256" key="5">
    <source>
        <dbReference type="ARBA" id="ARBA00025649"/>
    </source>
</evidence>
<feature type="domain" description="Electron transfer flavoprotein alpha/beta-subunit N-terminal" evidence="8">
    <location>
        <begin position="19"/>
        <end position="158"/>
    </location>
</feature>
<keyword evidence="4" id="KW-0285">Flavoprotein</keyword>
<feature type="binding site" evidence="6">
    <location>
        <begin position="214"/>
        <end position="215"/>
    </location>
    <ligand>
        <name>FAD</name>
        <dbReference type="ChEBI" id="CHEBI:57692"/>
    </ligand>
</feature>
<dbReference type="Proteomes" id="UP000199039">
    <property type="component" value="Unassembled WGS sequence"/>
</dbReference>
<evidence type="ECO:0000256" key="6">
    <source>
        <dbReference type="PIRSR" id="PIRSR000089-1"/>
    </source>
</evidence>
<dbReference type="Pfam" id="PF00766">
    <property type="entry name" value="ETF_alpha"/>
    <property type="match status" value="1"/>
</dbReference>
<comment type="cofactor">
    <cofactor evidence="6">
        <name>FAD</name>
        <dbReference type="ChEBI" id="CHEBI:57692"/>
    </cofactor>
    <text evidence="6">Binds 1 FAD per dimer.</text>
</comment>
<evidence type="ECO:0000259" key="7">
    <source>
        <dbReference type="Pfam" id="PF00766"/>
    </source>
</evidence>
<accession>A0A1G6N1F8</accession>
<proteinExistence type="inferred from homology"/>
<name>A0A1G6N1F8_9MICO</name>
<organism evidence="9 10">
    <name type="scientific">Sanguibacter gelidistatuariae</name>
    <dbReference type="NCBI Taxonomy" id="1814289"/>
    <lineage>
        <taxon>Bacteria</taxon>
        <taxon>Bacillati</taxon>
        <taxon>Actinomycetota</taxon>
        <taxon>Actinomycetes</taxon>
        <taxon>Micrococcales</taxon>
        <taxon>Sanguibacteraceae</taxon>
        <taxon>Sanguibacter</taxon>
    </lineage>
</organism>
<dbReference type="FunFam" id="3.40.50.1220:FF:000004">
    <property type="entry name" value="Electron transfer flavoprotein"/>
    <property type="match status" value="1"/>
</dbReference>
<dbReference type="GO" id="GO:0033539">
    <property type="term" value="P:fatty acid beta-oxidation using acyl-CoA dehydrogenase"/>
    <property type="evidence" value="ECO:0007669"/>
    <property type="project" value="TreeGrafter"/>
</dbReference>
<dbReference type="Pfam" id="PF01012">
    <property type="entry name" value="ETF"/>
    <property type="match status" value="1"/>
</dbReference>
<sequence length="298" mass="29825">MPSTYILVAGDARIGNLVAAAAGTRITAVVVGTRAVADAVAASAVATVVWLGEPGENALEAFAGPVADVVAAAAPQLVLASTRPSDRVLAGAVAARLGAPVSTMVSEVVVSGDGAQVTRGVYGGIAQEVVAVTGTAVVILDGGASGTGGDAPVEEVAAVPAGVVVVENRPAARTQVDLGRAQRIVSVGRGLKSQDDVAMVEALAAALDAETACSRPLAEGVSWFTKDRYVGITGQHVSPDLYLALGISGQLQHAVGARGAGTIVAVNTDKDCPYFKEADYCIVGDLYDVVPALTRALT</sequence>
<dbReference type="AlphaFoldDB" id="A0A1G6N1F8"/>
<dbReference type="EMBL" id="FMYH01000003">
    <property type="protein sequence ID" value="SDC61056.1"/>
    <property type="molecule type" value="Genomic_DNA"/>
</dbReference>
<protein>
    <submittedName>
        <fullName evidence="9">Electron transfer flavoprotein alpha subunit apoprotein</fullName>
    </submittedName>
</protein>
<gene>
    <name evidence="9" type="ORF">SAMN05216410_2015</name>
</gene>
<dbReference type="PANTHER" id="PTHR43153">
    <property type="entry name" value="ELECTRON TRANSFER FLAVOPROTEIN ALPHA"/>
    <property type="match status" value="1"/>
</dbReference>
<evidence type="ECO:0000259" key="8">
    <source>
        <dbReference type="Pfam" id="PF01012"/>
    </source>
</evidence>
<keyword evidence="10" id="KW-1185">Reference proteome</keyword>
<keyword evidence="6" id="KW-0274">FAD</keyword>
<dbReference type="OrthoDB" id="9770286at2"/>
<evidence type="ECO:0000256" key="4">
    <source>
        <dbReference type="ARBA" id="ARBA00022630"/>
    </source>
</evidence>
<evidence type="ECO:0000256" key="1">
    <source>
        <dbReference type="ARBA" id="ARBA00005817"/>
    </source>
</evidence>
<evidence type="ECO:0000256" key="2">
    <source>
        <dbReference type="ARBA" id="ARBA00011355"/>
    </source>
</evidence>
<dbReference type="InterPro" id="IPR014730">
    <property type="entry name" value="ETF_a/b_N"/>
</dbReference>
<evidence type="ECO:0000313" key="10">
    <source>
        <dbReference type="Proteomes" id="UP000199039"/>
    </source>
</evidence>
<dbReference type="PIRSF" id="PIRSF000089">
    <property type="entry name" value="Electra_flavoP_a"/>
    <property type="match status" value="1"/>
</dbReference>
<dbReference type="RefSeq" id="WP_093182885.1">
    <property type="nucleotide sequence ID" value="NZ_FMYH01000003.1"/>
</dbReference>
<dbReference type="Gene3D" id="3.40.50.620">
    <property type="entry name" value="HUPs"/>
    <property type="match status" value="1"/>
</dbReference>
<dbReference type="InterPro" id="IPR029035">
    <property type="entry name" value="DHS-like_NAD/FAD-binding_dom"/>
</dbReference>
<dbReference type="InterPro" id="IPR014731">
    <property type="entry name" value="ETF_asu_C"/>
</dbReference>
<dbReference type="GO" id="GO:0050660">
    <property type="term" value="F:flavin adenine dinucleotide binding"/>
    <property type="evidence" value="ECO:0007669"/>
    <property type="project" value="InterPro"/>
</dbReference>
<keyword evidence="3" id="KW-0813">Transport</keyword>
<evidence type="ECO:0000313" key="9">
    <source>
        <dbReference type="EMBL" id="SDC61056.1"/>
    </source>
</evidence>
<feature type="binding site" evidence="6">
    <location>
        <position position="267"/>
    </location>
    <ligand>
        <name>FAD</name>
        <dbReference type="ChEBI" id="CHEBI:57692"/>
    </ligand>
</feature>
<comment type="subunit">
    <text evidence="2">Heterodimer of an alpha and a beta subunit.</text>
</comment>
<feature type="domain" description="Electron transfer flavoprotein alpha subunit C-terminal" evidence="7">
    <location>
        <begin position="177"/>
        <end position="257"/>
    </location>
</feature>
<dbReference type="PANTHER" id="PTHR43153:SF1">
    <property type="entry name" value="ELECTRON TRANSFER FLAVOPROTEIN SUBUNIT ALPHA, MITOCHONDRIAL"/>
    <property type="match status" value="1"/>
</dbReference>
<dbReference type="Gene3D" id="3.40.50.1220">
    <property type="entry name" value="TPP-binding domain"/>
    <property type="match status" value="1"/>
</dbReference>
<dbReference type="InterPro" id="IPR014729">
    <property type="entry name" value="Rossmann-like_a/b/a_fold"/>
</dbReference>
<dbReference type="SUPFAM" id="SSF52467">
    <property type="entry name" value="DHS-like NAD/FAD-binding domain"/>
    <property type="match status" value="1"/>
</dbReference>
<reference evidence="9 10" key="1">
    <citation type="submission" date="2016-09" db="EMBL/GenBank/DDBJ databases">
        <authorList>
            <person name="Capua I."/>
            <person name="De Benedictis P."/>
            <person name="Joannis T."/>
            <person name="Lombin L.H."/>
            <person name="Cattoli G."/>
        </authorList>
    </citation>
    <scope>NUCLEOTIDE SEQUENCE [LARGE SCALE GENOMIC DNA]</scope>
    <source>
        <strain evidence="9 10">ISLP-3</strain>
    </source>
</reference>
<dbReference type="SUPFAM" id="SSF52402">
    <property type="entry name" value="Adenine nucleotide alpha hydrolases-like"/>
    <property type="match status" value="1"/>
</dbReference>
<comment type="function">
    <text evidence="5">The electron transfer flavoprotein serves as a specific electron acceptor for other dehydrogenases. It transfers the electrons to the main respiratory chain via ETF-ubiquinone oxidoreductase (ETF dehydrogenase).</text>
</comment>